<dbReference type="InParanoid" id="A0A2T0GZT2"/>
<gene>
    <name evidence="2" type="ORF">CEP50_04490</name>
</gene>
<feature type="compositionally biased region" description="Basic and acidic residues" evidence="1">
    <location>
        <begin position="1"/>
        <end position="30"/>
    </location>
</feature>
<protein>
    <submittedName>
        <fullName evidence="2">Uncharacterized protein</fullName>
    </submittedName>
</protein>
<feature type="compositionally biased region" description="Basic and acidic residues" evidence="1">
    <location>
        <begin position="91"/>
        <end position="111"/>
    </location>
</feature>
<comment type="caution">
    <text evidence="2">The sequence shown here is derived from an EMBL/GenBank/DDBJ whole genome shotgun (WGS) entry which is preliminary data.</text>
</comment>
<evidence type="ECO:0000313" key="3">
    <source>
        <dbReference type="Proteomes" id="UP000239352"/>
    </source>
</evidence>
<proteinExistence type="predicted"/>
<dbReference type="EMBL" id="PVSR01000003">
    <property type="protein sequence ID" value="PRW64614.1"/>
    <property type="molecule type" value="Genomic_DNA"/>
</dbReference>
<dbReference type="Proteomes" id="UP000239352">
    <property type="component" value="Unassembled WGS sequence"/>
</dbReference>
<sequence>MADRPGTAAHDRSERTAARPTGDHGSKAGDKPVNGRSSRLAVLLILCPWTLEVAAHEPGSGRLSTSERREPATAPTELARAPHEPGGTRQSQEDSTRTEGERDRIREGVHA</sequence>
<evidence type="ECO:0000256" key="1">
    <source>
        <dbReference type="SAM" id="MobiDB-lite"/>
    </source>
</evidence>
<feature type="region of interest" description="Disordered" evidence="1">
    <location>
        <begin position="1"/>
        <end position="36"/>
    </location>
</feature>
<organism evidence="2 3">
    <name type="scientific">Actinopolyspora mortivallis</name>
    <dbReference type="NCBI Taxonomy" id="33906"/>
    <lineage>
        <taxon>Bacteria</taxon>
        <taxon>Bacillati</taxon>
        <taxon>Actinomycetota</taxon>
        <taxon>Actinomycetes</taxon>
        <taxon>Actinopolysporales</taxon>
        <taxon>Actinopolysporaceae</taxon>
        <taxon>Actinopolyspora</taxon>
    </lineage>
</organism>
<accession>A0A2T0GZT2</accession>
<feature type="region of interest" description="Disordered" evidence="1">
    <location>
        <begin position="56"/>
        <end position="111"/>
    </location>
</feature>
<name>A0A2T0GZT2_ACTMO</name>
<dbReference type="AlphaFoldDB" id="A0A2T0GZT2"/>
<evidence type="ECO:0000313" key="2">
    <source>
        <dbReference type="EMBL" id="PRW64614.1"/>
    </source>
</evidence>
<keyword evidence="3" id="KW-1185">Reference proteome</keyword>
<dbReference type="STRING" id="1050202.GCA_000384035_02660"/>
<reference evidence="2 3" key="1">
    <citation type="submission" date="2018-03" db="EMBL/GenBank/DDBJ databases">
        <title>Actinopolyspora mortivallis from Sahara, screening for active biomolecules.</title>
        <authorList>
            <person name="Selama O."/>
            <person name="Wellington E.M.H."/>
            <person name="Hacene H."/>
        </authorList>
    </citation>
    <scope>NUCLEOTIDE SEQUENCE [LARGE SCALE GENOMIC DNA]</scope>
    <source>
        <strain evidence="2 3">M5A</strain>
    </source>
</reference>